<evidence type="ECO:0000256" key="1">
    <source>
        <dbReference type="SAM" id="MobiDB-lite"/>
    </source>
</evidence>
<protein>
    <submittedName>
        <fullName evidence="2">Uncharacterized protein</fullName>
    </submittedName>
</protein>
<comment type="caution">
    <text evidence="2">The sequence shown here is derived from an EMBL/GenBank/DDBJ whole genome shotgun (WGS) entry which is preliminary data.</text>
</comment>
<dbReference type="Gramene" id="mRNA:HanXRQr2_Chr10g0418241">
    <property type="protein sequence ID" value="CDS:HanXRQr2_Chr10g0418241.1"/>
    <property type="gene ID" value="HanXRQr2_Chr10g0418241"/>
</dbReference>
<feature type="region of interest" description="Disordered" evidence="1">
    <location>
        <begin position="1"/>
        <end position="59"/>
    </location>
</feature>
<sequence length="138" mass="15863">MGKSKGKGAASSSSQPEAEAQQKRRRLIRAGDPDLEEDAPPRGPKPDWTSGSLLDQPEEWHEDLFHEQMNKLQQRKEAFIYEKEVREVDFGPFGITDKFKALGWESALKCYDGEFKNLYDREIQEWMPTLTCPSFKAP</sequence>
<keyword evidence="3" id="KW-1185">Reference proteome</keyword>
<accession>A0A9K3HUJ0</accession>
<name>A0A9K3HUJ0_HELAN</name>
<reference evidence="2" key="2">
    <citation type="submission" date="2020-06" db="EMBL/GenBank/DDBJ databases">
        <title>Helianthus annuus Genome sequencing and assembly Release 2.</title>
        <authorList>
            <person name="Gouzy J."/>
            <person name="Langlade N."/>
            <person name="Munos S."/>
        </authorList>
    </citation>
    <scope>NUCLEOTIDE SEQUENCE</scope>
    <source>
        <tissue evidence="2">Leaves</tissue>
    </source>
</reference>
<evidence type="ECO:0000313" key="3">
    <source>
        <dbReference type="Proteomes" id="UP000215914"/>
    </source>
</evidence>
<dbReference type="AlphaFoldDB" id="A0A9K3HUJ0"/>
<gene>
    <name evidence="2" type="ORF">HanXRQr2_Chr10g0418241</name>
</gene>
<dbReference type="EMBL" id="MNCJ02000325">
    <property type="protein sequence ID" value="KAF5784561.1"/>
    <property type="molecule type" value="Genomic_DNA"/>
</dbReference>
<feature type="compositionally biased region" description="Low complexity" evidence="1">
    <location>
        <begin position="7"/>
        <end position="19"/>
    </location>
</feature>
<dbReference type="Proteomes" id="UP000215914">
    <property type="component" value="Unassembled WGS sequence"/>
</dbReference>
<reference evidence="2" key="1">
    <citation type="journal article" date="2017" name="Nature">
        <title>The sunflower genome provides insights into oil metabolism, flowering and Asterid evolution.</title>
        <authorList>
            <person name="Badouin H."/>
            <person name="Gouzy J."/>
            <person name="Grassa C.J."/>
            <person name="Murat F."/>
            <person name="Staton S.E."/>
            <person name="Cottret L."/>
            <person name="Lelandais-Briere C."/>
            <person name="Owens G.L."/>
            <person name="Carrere S."/>
            <person name="Mayjonade B."/>
            <person name="Legrand L."/>
            <person name="Gill N."/>
            <person name="Kane N.C."/>
            <person name="Bowers J.E."/>
            <person name="Hubner S."/>
            <person name="Bellec A."/>
            <person name="Berard A."/>
            <person name="Berges H."/>
            <person name="Blanchet N."/>
            <person name="Boniface M.C."/>
            <person name="Brunel D."/>
            <person name="Catrice O."/>
            <person name="Chaidir N."/>
            <person name="Claudel C."/>
            <person name="Donnadieu C."/>
            <person name="Faraut T."/>
            <person name="Fievet G."/>
            <person name="Helmstetter N."/>
            <person name="King M."/>
            <person name="Knapp S.J."/>
            <person name="Lai Z."/>
            <person name="Le Paslier M.C."/>
            <person name="Lippi Y."/>
            <person name="Lorenzon L."/>
            <person name="Mandel J.R."/>
            <person name="Marage G."/>
            <person name="Marchand G."/>
            <person name="Marquand E."/>
            <person name="Bret-Mestries E."/>
            <person name="Morien E."/>
            <person name="Nambeesan S."/>
            <person name="Nguyen T."/>
            <person name="Pegot-Espagnet P."/>
            <person name="Pouilly N."/>
            <person name="Raftis F."/>
            <person name="Sallet E."/>
            <person name="Schiex T."/>
            <person name="Thomas J."/>
            <person name="Vandecasteele C."/>
            <person name="Vares D."/>
            <person name="Vear F."/>
            <person name="Vautrin S."/>
            <person name="Crespi M."/>
            <person name="Mangin B."/>
            <person name="Burke J.M."/>
            <person name="Salse J."/>
            <person name="Munos S."/>
            <person name="Vincourt P."/>
            <person name="Rieseberg L.H."/>
            <person name="Langlade N.B."/>
        </authorList>
    </citation>
    <scope>NUCLEOTIDE SEQUENCE</scope>
    <source>
        <tissue evidence="2">Leaves</tissue>
    </source>
</reference>
<organism evidence="2 3">
    <name type="scientific">Helianthus annuus</name>
    <name type="common">Common sunflower</name>
    <dbReference type="NCBI Taxonomy" id="4232"/>
    <lineage>
        <taxon>Eukaryota</taxon>
        <taxon>Viridiplantae</taxon>
        <taxon>Streptophyta</taxon>
        <taxon>Embryophyta</taxon>
        <taxon>Tracheophyta</taxon>
        <taxon>Spermatophyta</taxon>
        <taxon>Magnoliopsida</taxon>
        <taxon>eudicotyledons</taxon>
        <taxon>Gunneridae</taxon>
        <taxon>Pentapetalae</taxon>
        <taxon>asterids</taxon>
        <taxon>campanulids</taxon>
        <taxon>Asterales</taxon>
        <taxon>Asteraceae</taxon>
        <taxon>Asteroideae</taxon>
        <taxon>Heliantheae alliance</taxon>
        <taxon>Heliantheae</taxon>
        <taxon>Helianthus</taxon>
    </lineage>
</organism>
<evidence type="ECO:0000313" key="2">
    <source>
        <dbReference type="EMBL" id="KAF5784561.1"/>
    </source>
</evidence>
<proteinExistence type="predicted"/>